<feature type="region of interest" description="Disordered" evidence="12">
    <location>
        <begin position="724"/>
        <end position="758"/>
    </location>
</feature>
<dbReference type="InterPro" id="IPR013563">
    <property type="entry name" value="Oligopep_ABC_C"/>
</dbReference>
<feature type="compositionally biased region" description="Polar residues" evidence="12">
    <location>
        <begin position="734"/>
        <end position="750"/>
    </location>
</feature>
<evidence type="ECO:0000256" key="4">
    <source>
        <dbReference type="ARBA" id="ARBA00022448"/>
    </source>
</evidence>
<gene>
    <name evidence="15" type="ORF">I8D64_06700</name>
</gene>
<dbReference type="InterPro" id="IPR050388">
    <property type="entry name" value="ABC_Ni/Peptide_Import"/>
</dbReference>
<proteinExistence type="inferred from homology"/>
<dbReference type="Pfam" id="PF00528">
    <property type="entry name" value="BPD_transp_1"/>
    <property type="match status" value="1"/>
</dbReference>
<comment type="caution">
    <text evidence="15">The sequence shown here is derived from an EMBL/GenBank/DDBJ whole genome shotgun (WGS) entry which is preliminary data.</text>
</comment>
<comment type="similarity">
    <text evidence="3">Belongs to the ABC transporter superfamily.</text>
</comment>
<feature type="region of interest" description="Disordered" evidence="12">
    <location>
        <begin position="303"/>
        <end position="368"/>
    </location>
</feature>
<evidence type="ECO:0000256" key="2">
    <source>
        <dbReference type="ARBA" id="ARBA00004202"/>
    </source>
</evidence>
<keyword evidence="6 11" id="KW-0812">Transmembrane</keyword>
<name>A0ABS1B8Z1_9MICO</name>
<dbReference type="Pfam" id="PF08352">
    <property type="entry name" value="oligo_HPY"/>
    <property type="match status" value="1"/>
</dbReference>
<dbReference type="PROSITE" id="PS00211">
    <property type="entry name" value="ABC_TRANSPORTER_1"/>
    <property type="match status" value="1"/>
</dbReference>
<evidence type="ECO:0000256" key="5">
    <source>
        <dbReference type="ARBA" id="ARBA00022475"/>
    </source>
</evidence>
<dbReference type="CDD" id="cd06261">
    <property type="entry name" value="TM_PBP2"/>
    <property type="match status" value="1"/>
</dbReference>
<organism evidence="15 16">
    <name type="scientific">Brachybacterium halotolerans</name>
    <dbReference type="NCBI Taxonomy" id="2795215"/>
    <lineage>
        <taxon>Bacteria</taxon>
        <taxon>Bacillati</taxon>
        <taxon>Actinomycetota</taxon>
        <taxon>Actinomycetes</taxon>
        <taxon>Micrococcales</taxon>
        <taxon>Dermabacteraceae</taxon>
        <taxon>Brachybacterium</taxon>
    </lineage>
</organism>
<feature type="transmembrane region" description="Helical" evidence="11">
    <location>
        <begin position="89"/>
        <end position="113"/>
    </location>
</feature>
<dbReference type="InterPro" id="IPR017871">
    <property type="entry name" value="ABC_transporter-like_CS"/>
</dbReference>
<evidence type="ECO:0000256" key="8">
    <source>
        <dbReference type="ARBA" id="ARBA00022840"/>
    </source>
</evidence>
<dbReference type="InterPro" id="IPR027417">
    <property type="entry name" value="P-loop_NTPase"/>
</dbReference>
<dbReference type="SMART" id="SM00382">
    <property type="entry name" value="AAA"/>
    <property type="match status" value="1"/>
</dbReference>
<dbReference type="InterPro" id="IPR035906">
    <property type="entry name" value="MetI-like_sf"/>
</dbReference>
<dbReference type="EMBL" id="JAEDAJ010000003">
    <property type="protein sequence ID" value="MBK0331091.1"/>
    <property type="molecule type" value="Genomic_DNA"/>
</dbReference>
<evidence type="ECO:0000259" key="14">
    <source>
        <dbReference type="PROSITE" id="PS50928"/>
    </source>
</evidence>
<evidence type="ECO:0000256" key="1">
    <source>
        <dbReference type="ARBA" id="ARBA00004141"/>
    </source>
</evidence>
<evidence type="ECO:0000313" key="16">
    <source>
        <dbReference type="Proteomes" id="UP000612352"/>
    </source>
</evidence>
<keyword evidence="4 11" id="KW-0813">Transport</keyword>
<dbReference type="PANTHER" id="PTHR43297">
    <property type="entry name" value="OLIGOPEPTIDE TRANSPORT ATP-BINDING PROTEIN APPD"/>
    <property type="match status" value="1"/>
</dbReference>
<evidence type="ECO:0000256" key="7">
    <source>
        <dbReference type="ARBA" id="ARBA00022741"/>
    </source>
</evidence>
<dbReference type="Proteomes" id="UP000612352">
    <property type="component" value="Unassembled WGS sequence"/>
</dbReference>
<feature type="region of interest" description="Disordered" evidence="12">
    <location>
        <begin position="660"/>
        <end position="689"/>
    </location>
</feature>
<keyword evidence="16" id="KW-1185">Reference proteome</keyword>
<dbReference type="Pfam" id="PF00005">
    <property type="entry name" value="ABC_tran"/>
    <property type="match status" value="1"/>
</dbReference>
<dbReference type="Gene3D" id="1.10.3720.10">
    <property type="entry name" value="MetI-like"/>
    <property type="match status" value="1"/>
</dbReference>
<dbReference type="CDD" id="cd03257">
    <property type="entry name" value="ABC_NikE_OppD_transporters"/>
    <property type="match status" value="1"/>
</dbReference>
<evidence type="ECO:0000313" key="15">
    <source>
        <dbReference type="EMBL" id="MBK0331091.1"/>
    </source>
</evidence>
<feature type="transmembrane region" description="Helical" evidence="11">
    <location>
        <begin position="134"/>
        <end position="159"/>
    </location>
</feature>
<dbReference type="RefSeq" id="WP_200501760.1">
    <property type="nucleotide sequence ID" value="NZ_JAEDAJ010000003.1"/>
</dbReference>
<feature type="transmembrane region" description="Helical" evidence="11">
    <location>
        <begin position="202"/>
        <end position="227"/>
    </location>
</feature>
<dbReference type="SUPFAM" id="SSF52540">
    <property type="entry name" value="P-loop containing nucleoside triphosphate hydrolases"/>
    <property type="match status" value="1"/>
</dbReference>
<dbReference type="NCBIfam" id="TIGR01727">
    <property type="entry name" value="oligo_HPY"/>
    <property type="match status" value="1"/>
</dbReference>
<protein>
    <submittedName>
        <fullName evidence="15">Dipeptide/oligopeptide/nickel ABC transporter permease/ATP-binding protein</fullName>
    </submittedName>
</protein>
<reference evidence="15 16" key="1">
    <citation type="submission" date="2020-12" db="EMBL/GenBank/DDBJ databases">
        <title>Brachybacterium sp. MASK1Z-5, whole genome shotgun sequence.</title>
        <authorList>
            <person name="Tuo L."/>
        </authorList>
    </citation>
    <scope>NUCLEOTIDE SEQUENCE [LARGE SCALE GENOMIC DNA]</scope>
    <source>
        <strain evidence="15 16">MASK1Z-5</strain>
    </source>
</reference>
<evidence type="ECO:0000256" key="3">
    <source>
        <dbReference type="ARBA" id="ARBA00005417"/>
    </source>
</evidence>
<feature type="domain" description="ABC transporter" evidence="13">
    <location>
        <begin position="402"/>
        <end position="643"/>
    </location>
</feature>
<keyword evidence="7" id="KW-0547">Nucleotide-binding</keyword>
<comment type="similarity">
    <text evidence="11">Belongs to the binding-protein-dependent transport system permease family.</text>
</comment>
<evidence type="ECO:0000256" key="11">
    <source>
        <dbReference type="RuleBase" id="RU363032"/>
    </source>
</evidence>
<dbReference type="InterPro" id="IPR003593">
    <property type="entry name" value="AAA+_ATPase"/>
</dbReference>
<feature type="domain" description="ABC transmembrane type-1" evidence="14">
    <location>
        <begin position="85"/>
        <end position="275"/>
    </location>
</feature>
<evidence type="ECO:0000256" key="12">
    <source>
        <dbReference type="SAM" id="MobiDB-lite"/>
    </source>
</evidence>
<feature type="compositionally biased region" description="Low complexity" evidence="12">
    <location>
        <begin position="330"/>
        <end position="343"/>
    </location>
</feature>
<dbReference type="PROSITE" id="PS50928">
    <property type="entry name" value="ABC_TM1"/>
    <property type="match status" value="1"/>
</dbReference>
<keyword evidence="5" id="KW-1003">Cell membrane</keyword>
<keyword evidence="10 11" id="KW-0472">Membrane</keyword>
<dbReference type="Gene3D" id="3.40.50.300">
    <property type="entry name" value="P-loop containing nucleotide triphosphate hydrolases"/>
    <property type="match status" value="1"/>
</dbReference>
<dbReference type="InterPro" id="IPR000515">
    <property type="entry name" value="MetI-like"/>
</dbReference>
<dbReference type="SUPFAM" id="SSF161098">
    <property type="entry name" value="MetI-like"/>
    <property type="match status" value="1"/>
</dbReference>
<evidence type="ECO:0000256" key="6">
    <source>
        <dbReference type="ARBA" id="ARBA00022692"/>
    </source>
</evidence>
<dbReference type="PANTHER" id="PTHR43297:SF2">
    <property type="entry name" value="DIPEPTIDE TRANSPORT ATP-BINDING PROTEIN DPPD"/>
    <property type="match status" value="1"/>
</dbReference>
<evidence type="ECO:0000259" key="13">
    <source>
        <dbReference type="PROSITE" id="PS50893"/>
    </source>
</evidence>
<dbReference type="InterPro" id="IPR003439">
    <property type="entry name" value="ABC_transporter-like_ATP-bd"/>
</dbReference>
<evidence type="ECO:0000256" key="10">
    <source>
        <dbReference type="ARBA" id="ARBA00023136"/>
    </source>
</evidence>
<accession>A0ABS1B8Z1</accession>
<evidence type="ECO:0000256" key="9">
    <source>
        <dbReference type="ARBA" id="ARBA00022989"/>
    </source>
</evidence>
<sequence>MRRRLGSRLASVSGARPGALRSLPLPSKIALGFLAVLILAAALASVISPFDPLATGSPVQPPSAEHWMGTDSVGRDVFSRLLHGARSSLLIGLCATAAALVVAAVLGSFAATAAKLPSEVVMRILDVIMAFPGIALAAVFVAVFGTSLPVIIFAIAFLYVPQLARVVRANVLAQFGEDYVAASQVMGASTAWILFKHVARNCLAPIMVFATVLVADAIVFEASLSFINAGVQPPSPSWGNIMSEGKAVLLAGYWWPTFFPGVAILLTVLALNILSEGLTDTLASPRIKASVDVDADERAQEKILEEAEQSPVVEDARAVARPAADEQPGAERAGAERAGGAVVERSEAEPSVDEGAVPAEDVLGATDADTARQVLHDSLRRLREAEQARGERPEPASGAPILQVRNLRVAFPEAHGDVDIVDDVSFSVRPGETMGLVGESGSGKSVTSLAIMGLLPRTARVSGEVLLDGRNVLDLGSKQLNALRGHDVAMIYQDALSSLNPSMLIRSQMKQLTSRGGTRSAEELLELVGLEPARTLSSYPHELSGGQRQRVLIAMALTRDPRLVIADEPTTALDVTVQRQVVELLERLREELGFAMVFVSHDLALVSQLAHRITVMYAGQVVEQGSTAQILTDPRHEYTRGLLGSVLSIEARAERLLQVPGTVPSPREFATGDRFAPRSQDPSARPDVRPRLVAIEERELAGASAGPRAGEHLVATIDRVPAALSFDGAPDPSAQRTAPTTGGSPRPASQTDDRGVRS</sequence>
<keyword evidence="8" id="KW-0067">ATP-binding</keyword>
<comment type="subcellular location">
    <subcellularLocation>
        <location evidence="11">Cell membrane</location>
        <topology evidence="11">Multi-pass membrane protein</topology>
    </subcellularLocation>
    <subcellularLocation>
        <location evidence="2">Cell membrane</location>
        <topology evidence="2">Peripheral membrane protein</topology>
    </subcellularLocation>
    <subcellularLocation>
        <location evidence="1">Membrane</location>
        <topology evidence="1">Multi-pass membrane protein</topology>
    </subcellularLocation>
</comment>
<dbReference type="PROSITE" id="PS50893">
    <property type="entry name" value="ABC_TRANSPORTER_2"/>
    <property type="match status" value="1"/>
</dbReference>
<keyword evidence="9 11" id="KW-1133">Transmembrane helix</keyword>
<feature type="transmembrane region" description="Helical" evidence="11">
    <location>
        <begin position="253"/>
        <end position="274"/>
    </location>
</feature>